<comment type="caution">
    <text evidence="1">The sequence shown here is derived from an EMBL/GenBank/DDBJ whole genome shotgun (WGS) entry which is preliminary data.</text>
</comment>
<dbReference type="AlphaFoldDB" id="A0ABD6W628"/>
<protein>
    <submittedName>
        <fullName evidence="1">Uncharacterized protein</fullName>
    </submittedName>
</protein>
<name>A0ABD6W628_RATRA</name>
<organism evidence="1 2">
    <name type="scientific">Rathayibacter rathayi</name>
    <name type="common">Corynebacterium rathayi</name>
    <dbReference type="NCBI Taxonomy" id="33887"/>
    <lineage>
        <taxon>Bacteria</taxon>
        <taxon>Bacillati</taxon>
        <taxon>Actinomycetota</taxon>
        <taxon>Actinomycetes</taxon>
        <taxon>Micrococcales</taxon>
        <taxon>Microbacteriaceae</taxon>
        <taxon>Rathayibacter</taxon>
    </lineage>
</organism>
<evidence type="ECO:0000313" key="2">
    <source>
        <dbReference type="Proteomes" id="UP000237881"/>
    </source>
</evidence>
<sequence length="83" mass="8850">MQSAWNPLERSASDALAAAHGDGWLVVVKEALANGRLVAQPIDAIAATPQHLLANLRARPLALPALAVDPANYWAERSALDWT</sequence>
<dbReference type="Proteomes" id="UP000237881">
    <property type="component" value="Unassembled WGS sequence"/>
</dbReference>
<gene>
    <name evidence="1" type="ORF">C5C04_12180</name>
</gene>
<reference evidence="1 2" key="1">
    <citation type="submission" date="2018-02" db="EMBL/GenBank/DDBJ databases">
        <title>Bacteriophage NCPPB3778 and a type I-E CRISPR drive the evolution of the US Biological Select Agent, Rathayibacter toxicus.</title>
        <authorList>
            <person name="Davis E.W.II."/>
            <person name="Tabima J.F."/>
            <person name="Weisberg A.J."/>
            <person name="Lopes L.D."/>
            <person name="Wiseman M.S."/>
            <person name="Wiseman M.S."/>
            <person name="Pupko T."/>
            <person name="Belcher M.S."/>
            <person name="Sechler A.J."/>
            <person name="Tancos M.A."/>
            <person name="Schroeder B.K."/>
            <person name="Murray T.D."/>
            <person name="Luster D.G."/>
            <person name="Schneider W.L."/>
            <person name="Rogers E."/>
            <person name="Andreote F.D."/>
            <person name="Grunwald N.J."/>
            <person name="Putnam M.L."/>
            <person name="Chang J.H."/>
        </authorList>
    </citation>
    <scope>NUCLEOTIDE SEQUENCE [LARGE SCALE GENOMIC DNA]</scope>
    <source>
        <strain evidence="1 2">AY1I9</strain>
    </source>
</reference>
<evidence type="ECO:0000313" key="1">
    <source>
        <dbReference type="EMBL" id="PPF11491.1"/>
    </source>
</evidence>
<accession>A0ABD6W628</accession>
<dbReference type="RefSeq" id="WP_104326704.1">
    <property type="nucleotide sequence ID" value="NZ_PSUL01000033.1"/>
</dbReference>
<dbReference type="EMBL" id="PSUL01000033">
    <property type="protein sequence ID" value="PPF11491.1"/>
    <property type="molecule type" value="Genomic_DNA"/>
</dbReference>
<proteinExistence type="predicted"/>